<evidence type="ECO:0000256" key="1">
    <source>
        <dbReference type="SAM" id="MobiDB-lite"/>
    </source>
</evidence>
<accession>A0A4Z2JGA1</accession>
<evidence type="ECO:0000313" key="3">
    <source>
        <dbReference type="Proteomes" id="UP000314294"/>
    </source>
</evidence>
<sequence length="561" mass="60456">MLNVVNEVKPNVIVVSVTVNAAYLANDVVDDLVDSEADPLPALLGSVFQQLPLCLPVNPQQPRAQGLVQPQEEIPVVVDEEKVVDAVHLLLVFRFRVAQVDFLPGYTGTRLHGRRSWGGRGGACRLARATGGGGGLRVCRLRWAAASPPGLTIELLLGLGLVLGLFNLLICPVFSITELAAAGEEQVGDKVLDDALDVVFVVFVDGGLPFDVVDDERGSVLQDLFVLVRKHHILLKPCWASLHSSSLAFNLQKKTHIIRYTARRWMTSEVPPRQSSNLNRSWSSGERRESFFCTLSSTLMVARGRESLLGGSGGPAGVEEDRDSDGADLTSLVWAGPASLLAAEALPEDAVTAGADALPLTVEVPKNILSASGMLVKLLVLELLDSGACLGQFHQTLLHLFPGTLETKTNCPLISSVSLESTVRPKLQRCRKACKSSSLRRLSSTWAQGVPKPDAAVSCAAPRGQQAMLVGGPGNGFHCSQVVDGKEFFPSTSVPDLNEAFVSPHCHQRYWSCAGPRPPEDIYQGTGLCTGRQEEPYSASRGPWTDEDESEDEEDESEDEE</sequence>
<proteinExistence type="predicted"/>
<comment type="caution">
    <text evidence="2">The sequence shown here is derived from an EMBL/GenBank/DDBJ whole genome shotgun (WGS) entry which is preliminary data.</text>
</comment>
<protein>
    <submittedName>
        <fullName evidence="2">Uncharacterized protein</fullName>
    </submittedName>
</protein>
<keyword evidence="3" id="KW-1185">Reference proteome</keyword>
<name>A0A4Z2JGA1_9TELE</name>
<organism evidence="2 3">
    <name type="scientific">Liparis tanakae</name>
    <name type="common">Tanaka's snailfish</name>
    <dbReference type="NCBI Taxonomy" id="230148"/>
    <lineage>
        <taxon>Eukaryota</taxon>
        <taxon>Metazoa</taxon>
        <taxon>Chordata</taxon>
        <taxon>Craniata</taxon>
        <taxon>Vertebrata</taxon>
        <taxon>Euteleostomi</taxon>
        <taxon>Actinopterygii</taxon>
        <taxon>Neopterygii</taxon>
        <taxon>Teleostei</taxon>
        <taxon>Neoteleostei</taxon>
        <taxon>Acanthomorphata</taxon>
        <taxon>Eupercaria</taxon>
        <taxon>Perciformes</taxon>
        <taxon>Cottioidei</taxon>
        <taxon>Cottales</taxon>
        <taxon>Liparidae</taxon>
        <taxon>Liparis</taxon>
    </lineage>
</organism>
<dbReference type="Proteomes" id="UP000314294">
    <property type="component" value="Unassembled WGS sequence"/>
</dbReference>
<feature type="compositionally biased region" description="Acidic residues" evidence="1">
    <location>
        <begin position="545"/>
        <end position="561"/>
    </location>
</feature>
<reference evidence="2 3" key="1">
    <citation type="submission" date="2019-03" db="EMBL/GenBank/DDBJ databases">
        <title>First draft genome of Liparis tanakae, snailfish: a comprehensive survey of snailfish specific genes.</title>
        <authorList>
            <person name="Kim W."/>
            <person name="Song I."/>
            <person name="Jeong J.-H."/>
            <person name="Kim D."/>
            <person name="Kim S."/>
            <person name="Ryu S."/>
            <person name="Song J.Y."/>
            <person name="Lee S.K."/>
        </authorList>
    </citation>
    <scope>NUCLEOTIDE SEQUENCE [LARGE SCALE GENOMIC DNA]</scope>
    <source>
        <tissue evidence="2">Muscle</tissue>
    </source>
</reference>
<dbReference type="AlphaFoldDB" id="A0A4Z2JGA1"/>
<dbReference type="EMBL" id="SRLO01000002">
    <property type="protein sequence ID" value="TNN89275.1"/>
    <property type="molecule type" value="Genomic_DNA"/>
</dbReference>
<gene>
    <name evidence="2" type="ORF">EYF80_000563</name>
</gene>
<feature type="region of interest" description="Disordered" evidence="1">
    <location>
        <begin position="523"/>
        <end position="561"/>
    </location>
</feature>
<evidence type="ECO:0000313" key="2">
    <source>
        <dbReference type="EMBL" id="TNN89275.1"/>
    </source>
</evidence>